<dbReference type="PROSITE" id="PS50051">
    <property type="entry name" value="MCM_2"/>
    <property type="match status" value="1"/>
</dbReference>
<keyword evidence="8 11" id="KW-0539">Nucleus</keyword>
<dbReference type="GO" id="GO:0005634">
    <property type="term" value="C:nucleus"/>
    <property type="evidence" value="ECO:0007669"/>
    <property type="project" value="UniProtKB-SubCell"/>
</dbReference>
<dbReference type="SMART" id="SM00382">
    <property type="entry name" value="AAA"/>
    <property type="match status" value="1"/>
</dbReference>
<keyword evidence="9 11" id="KW-0131">Cell cycle</keyword>
<dbReference type="InterPro" id="IPR027417">
    <property type="entry name" value="P-loop_NTPase"/>
</dbReference>
<dbReference type="GO" id="GO:0005524">
    <property type="term" value="F:ATP binding"/>
    <property type="evidence" value="ECO:0007669"/>
    <property type="project" value="UniProtKB-KW"/>
</dbReference>
<dbReference type="InterPro" id="IPR003593">
    <property type="entry name" value="AAA+_ATPase"/>
</dbReference>
<dbReference type="PROSITE" id="PS00847">
    <property type="entry name" value="MCM_1"/>
    <property type="match status" value="1"/>
</dbReference>
<dbReference type="PANTHER" id="PTHR11630">
    <property type="entry name" value="DNA REPLICATION LICENSING FACTOR MCM FAMILY MEMBER"/>
    <property type="match status" value="1"/>
</dbReference>
<dbReference type="GeneID" id="5883907"/>
<organism evidence="14">
    <name type="scientific">Entamoeba dispar (strain ATCC PRA-260 / SAW760)</name>
    <dbReference type="NCBI Taxonomy" id="370354"/>
    <lineage>
        <taxon>Eukaryota</taxon>
        <taxon>Amoebozoa</taxon>
        <taxon>Evosea</taxon>
        <taxon>Archamoebae</taxon>
        <taxon>Mastigamoebida</taxon>
        <taxon>Entamoebidae</taxon>
        <taxon>Entamoeba</taxon>
    </lineage>
</organism>
<dbReference type="GO" id="GO:0042555">
    <property type="term" value="C:MCM complex"/>
    <property type="evidence" value="ECO:0007669"/>
    <property type="project" value="InterPro"/>
</dbReference>
<dbReference type="VEuPathDB" id="AmoebaDB:EDI_216870"/>
<dbReference type="InterPro" id="IPR001208">
    <property type="entry name" value="MCM_dom"/>
</dbReference>
<dbReference type="PRINTS" id="PR01663">
    <property type="entry name" value="MCMPROTEIN7"/>
</dbReference>
<comment type="catalytic activity">
    <reaction evidence="11">
        <text>ATP + H2O = ADP + phosphate + H(+)</text>
        <dbReference type="Rhea" id="RHEA:13065"/>
        <dbReference type="ChEBI" id="CHEBI:15377"/>
        <dbReference type="ChEBI" id="CHEBI:15378"/>
        <dbReference type="ChEBI" id="CHEBI:30616"/>
        <dbReference type="ChEBI" id="CHEBI:43474"/>
        <dbReference type="ChEBI" id="CHEBI:456216"/>
        <dbReference type="EC" id="3.6.4.12"/>
    </reaction>
</comment>
<evidence type="ECO:0000256" key="11">
    <source>
        <dbReference type="RuleBase" id="RU365012"/>
    </source>
</evidence>
<dbReference type="FunFam" id="3.40.50.300:FF:000501">
    <property type="entry name" value="DNA replication licensing factor MCM7"/>
    <property type="match status" value="1"/>
</dbReference>
<evidence type="ECO:0000256" key="4">
    <source>
        <dbReference type="ARBA" id="ARBA00022801"/>
    </source>
</evidence>
<dbReference type="InterPro" id="IPR012340">
    <property type="entry name" value="NA-bd_OB-fold"/>
</dbReference>
<dbReference type="InterPro" id="IPR041562">
    <property type="entry name" value="MCM_lid"/>
</dbReference>
<dbReference type="GO" id="GO:0016887">
    <property type="term" value="F:ATP hydrolysis activity"/>
    <property type="evidence" value="ECO:0007669"/>
    <property type="project" value="RHEA"/>
</dbReference>
<dbReference type="GO" id="GO:0006270">
    <property type="term" value="P:DNA replication initiation"/>
    <property type="evidence" value="ECO:0007669"/>
    <property type="project" value="InterPro"/>
</dbReference>
<dbReference type="Proteomes" id="UP000008076">
    <property type="component" value="Unassembled WGS sequence"/>
</dbReference>
<keyword evidence="5 11" id="KW-0347">Helicase</keyword>
<proteinExistence type="inferred from homology"/>
<keyword evidence="14" id="KW-1185">Reference proteome</keyword>
<evidence type="ECO:0000256" key="8">
    <source>
        <dbReference type="ARBA" id="ARBA00023242"/>
    </source>
</evidence>
<dbReference type="InterPro" id="IPR018525">
    <property type="entry name" value="MCM_CS"/>
</dbReference>
<dbReference type="Pfam" id="PF17207">
    <property type="entry name" value="MCM_OB"/>
    <property type="match status" value="1"/>
</dbReference>
<dbReference type="InterPro" id="IPR031327">
    <property type="entry name" value="MCM"/>
</dbReference>
<dbReference type="PANTHER" id="PTHR11630:SF26">
    <property type="entry name" value="DNA REPLICATION LICENSING FACTOR MCM7"/>
    <property type="match status" value="1"/>
</dbReference>
<evidence type="ECO:0000256" key="7">
    <source>
        <dbReference type="ARBA" id="ARBA00023125"/>
    </source>
</evidence>
<evidence type="ECO:0000256" key="5">
    <source>
        <dbReference type="ARBA" id="ARBA00022806"/>
    </source>
</evidence>
<evidence type="ECO:0000256" key="10">
    <source>
        <dbReference type="RuleBase" id="RU004070"/>
    </source>
</evidence>
<feature type="domain" description="MCM C-terminal AAA(+) ATPase" evidence="12">
    <location>
        <begin position="346"/>
        <end position="552"/>
    </location>
</feature>
<comment type="function">
    <text evidence="11">Acts as component of the MCM2-7 complex (MCM complex) which is the replicative helicase essential for 'once per cell cycle' DNA replication initiation and elongation in eukaryotic cells. The active ATPase sites in the MCM2-7 ring are formed through the interaction surfaces of two neighboring subunits such that a critical structure of a conserved arginine finger motif is provided in trans relative to the ATP-binding site of the Walker A box of the adjacent subunit. The six ATPase active sites, however, are likely to contribute differentially to the complex helicase activity.</text>
</comment>
<comment type="similarity">
    <text evidence="10">Belongs to the MCM family.</text>
</comment>
<protein>
    <recommendedName>
        <fullName evidence="11">DNA replication licensing factor MCM7</fullName>
        <ecNumber evidence="11">3.6.4.12</ecNumber>
    </recommendedName>
</protein>
<dbReference type="PRINTS" id="PR01657">
    <property type="entry name" value="MCMFAMILY"/>
</dbReference>
<dbReference type="InterPro" id="IPR033762">
    <property type="entry name" value="MCM_OB"/>
</dbReference>
<dbReference type="Pfam" id="PF00493">
    <property type="entry name" value="MCM"/>
    <property type="match status" value="1"/>
</dbReference>
<comment type="subcellular location">
    <subcellularLocation>
        <location evidence="1 11">Nucleus</location>
    </subcellularLocation>
</comment>
<evidence type="ECO:0000256" key="6">
    <source>
        <dbReference type="ARBA" id="ARBA00022840"/>
    </source>
</evidence>
<dbReference type="Gene3D" id="2.20.28.10">
    <property type="match status" value="1"/>
</dbReference>
<dbReference type="SUPFAM" id="SSF50249">
    <property type="entry name" value="Nucleic acid-binding proteins"/>
    <property type="match status" value="1"/>
</dbReference>
<dbReference type="AlphaFoldDB" id="B0EKU8"/>
<reference evidence="14" key="1">
    <citation type="submission" date="2007-12" db="EMBL/GenBank/DDBJ databases">
        <title>Annotation of Entamoeba dispar SAW760.</title>
        <authorList>
            <person name="Lorenzi H."/>
            <person name="Inman J."/>
            <person name="Schobel S."/>
            <person name="Amedeo P."/>
            <person name="Caler E."/>
        </authorList>
    </citation>
    <scope>NUCLEOTIDE SEQUENCE [LARGE SCALE GENOMIC DNA]</scope>
    <source>
        <strain evidence="14">ATCC PRA-260 / SAW760</strain>
    </source>
</reference>
<dbReference type="GO" id="GO:0017116">
    <property type="term" value="F:single-stranded DNA helicase activity"/>
    <property type="evidence" value="ECO:0007669"/>
    <property type="project" value="TreeGrafter"/>
</dbReference>
<evidence type="ECO:0000313" key="14">
    <source>
        <dbReference type="Proteomes" id="UP000008076"/>
    </source>
</evidence>
<dbReference type="GO" id="GO:0006271">
    <property type="term" value="P:DNA strand elongation involved in DNA replication"/>
    <property type="evidence" value="ECO:0007669"/>
    <property type="project" value="TreeGrafter"/>
</dbReference>
<dbReference type="eggNOG" id="KOG0482">
    <property type="taxonomic scope" value="Eukaryota"/>
</dbReference>
<evidence type="ECO:0000256" key="2">
    <source>
        <dbReference type="ARBA" id="ARBA00022705"/>
    </source>
</evidence>
<evidence type="ECO:0000256" key="3">
    <source>
        <dbReference type="ARBA" id="ARBA00022741"/>
    </source>
</evidence>
<dbReference type="OrthoDB" id="3207464at2759"/>
<keyword evidence="7 10" id="KW-0238">DNA-binding</keyword>
<evidence type="ECO:0000256" key="1">
    <source>
        <dbReference type="ARBA" id="ARBA00004123"/>
    </source>
</evidence>
<dbReference type="GO" id="GO:0000727">
    <property type="term" value="P:double-strand break repair via break-induced replication"/>
    <property type="evidence" value="ECO:0007669"/>
    <property type="project" value="TreeGrafter"/>
</dbReference>
<name>B0EKU8_ENTDS</name>
<dbReference type="GO" id="GO:0003697">
    <property type="term" value="F:single-stranded DNA binding"/>
    <property type="evidence" value="ECO:0007669"/>
    <property type="project" value="TreeGrafter"/>
</dbReference>
<keyword evidence="2 11" id="KW-0235">DNA replication</keyword>
<keyword evidence="6 10" id="KW-0067">ATP-binding</keyword>
<dbReference type="KEGG" id="edi:EDI_216870"/>
<dbReference type="EC" id="3.6.4.12" evidence="11"/>
<accession>B0EKU8</accession>
<dbReference type="SUPFAM" id="SSF52540">
    <property type="entry name" value="P-loop containing nucleoside triphosphate hydrolases"/>
    <property type="match status" value="1"/>
</dbReference>
<gene>
    <name evidence="11" type="primary">MCM7</name>
    <name evidence="13" type="ORF">EDI_216870</name>
</gene>
<dbReference type="Gene3D" id="2.40.50.140">
    <property type="entry name" value="Nucleic acid-binding proteins"/>
    <property type="match status" value="1"/>
</dbReference>
<dbReference type="RefSeq" id="XP_001738805.1">
    <property type="nucleotide sequence ID" value="XM_001738753.1"/>
</dbReference>
<dbReference type="InterPro" id="IPR008050">
    <property type="entry name" value="MCM7"/>
</dbReference>
<dbReference type="Gene3D" id="3.40.50.300">
    <property type="entry name" value="P-loop containing nucleotide triphosphate hydrolases"/>
    <property type="match status" value="1"/>
</dbReference>
<sequence>MIAQRKKKEANQLTLQDTINRQQSIINKDKITIEHFLTTHVLSDGSTYKSRLEQINIQRDGNFTIFLDDVKDYLFINDNQVKDKKILDRIENNAARYLNIFKEVIYTLLPSRVGFDPSSLDSVDVLTIQRETKKLSFPLELKAKFETFIRPRKSQEITPIRELRAAKIGKLVRVKGIVTRATDVRPLARVITYSCEQCGNELYQTIIGNRFLPQYKCPSKTCQKGNKTGTLLMQPRASKFVKIQEIRIQELVEEVPMGATPRNLIVKVEGPLVQLCAPGDVVTIEGIYLPDEFFSRKDMHIGFISNTFMKAMSIEKQKKNYTTYTLSSEIKTRISDEVKDFPFEEIYNNLALSIAPEIYGLEDLKKALLLTVVGAPTRRMKDGVSIRGDINTLLVGEPGIAKSQLLRAVAGVAPRSVYTTGKGSSGAGLTAAVIRDQLTKEWVLEGGALVLADMGICCIDEFDKMDETDRTAIYEVMEQQSISIAKAGITTSLNARVSIVAAANPIKARYDIQKSVSENVNLPAALVSRFDLLFVLLDDATQDFDKELALFVCKSHRGEVGESKAIYDVEFLRAFIGNAKNFNPIVPETLTDYIVDSYVKKRSKPKNKLDDLIITPRSLLAIIRLAQSVARLRFSNEVNSQDVDEALRLIDVSRSSIDKFQVGLNLIDPTNTNDIDQLLDEFESKSENEYD</sequence>
<dbReference type="OMA" id="AQHVTYV"/>
<evidence type="ECO:0000313" key="13">
    <source>
        <dbReference type="EMBL" id="EDR24868.1"/>
    </source>
</evidence>
<dbReference type="EMBL" id="DS549789">
    <property type="protein sequence ID" value="EDR24868.1"/>
    <property type="molecule type" value="Genomic_DNA"/>
</dbReference>
<dbReference type="FunFam" id="2.20.28.10:FF:000004">
    <property type="entry name" value="DNA replication licensing factor MCM7"/>
    <property type="match status" value="1"/>
</dbReference>
<keyword evidence="4 11" id="KW-0378">Hydrolase</keyword>
<evidence type="ECO:0000256" key="9">
    <source>
        <dbReference type="ARBA" id="ARBA00023306"/>
    </source>
</evidence>
<dbReference type="SMART" id="SM00350">
    <property type="entry name" value="MCM"/>
    <property type="match status" value="1"/>
</dbReference>
<evidence type="ECO:0000259" key="12">
    <source>
        <dbReference type="PROSITE" id="PS50051"/>
    </source>
</evidence>
<keyword evidence="3 10" id="KW-0547">Nucleotide-binding</keyword>
<dbReference type="Pfam" id="PF17855">
    <property type="entry name" value="MCM_lid"/>
    <property type="match status" value="1"/>
</dbReference>